<dbReference type="EMBL" id="JBHSBM010000059">
    <property type="protein sequence ID" value="MFC4062773.1"/>
    <property type="molecule type" value="Genomic_DNA"/>
</dbReference>
<keyword evidence="3" id="KW-1185">Reference proteome</keyword>
<sequence>MVPPRRSRHTPGRAEAPIDDPAAWGRAAQLIDGIRHTLTGLPADDSRWQVACQGAAALTAALEERPGALSAVADCLAWSAQDPPRHRGAGNLAERRLRRDAGQVVRLIGQAARSGGMPATAMTAVVGVVLLATTIAEFHQRRRQPHQARMLAARAEEAAGELAAAVPWRRRPHGRLSAARLAALAAAVEADVDRLTRQERRRAELTAQARAGHGPQMTALRVRREELARAAVAEAALPAARGAAERAGRTLAQACARVRELETMAGHGRVRLGLQGTTRERVQADLALARREQRAARTRWDRAHEQVEALAAAARLAYGPDWREGDAAAGHRRMATGWERRRAQAAAAGFPRLAGRRPAGGLAEARQELAAVRAELALRQILPAGIAEAEKAQRSAAQPQAGRAPAPGPRRIPPRPPERGRGGRGR</sequence>
<feature type="compositionally biased region" description="Basic and acidic residues" evidence="1">
    <location>
        <begin position="416"/>
        <end position="426"/>
    </location>
</feature>
<dbReference type="Proteomes" id="UP001595850">
    <property type="component" value="Unassembled WGS sequence"/>
</dbReference>
<name>A0ABV8IJY1_9ACTN</name>
<comment type="caution">
    <text evidence="2">The sequence shown here is derived from an EMBL/GenBank/DDBJ whole genome shotgun (WGS) entry which is preliminary data.</text>
</comment>
<feature type="region of interest" description="Disordered" evidence="1">
    <location>
        <begin position="389"/>
        <end position="426"/>
    </location>
</feature>
<protein>
    <submittedName>
        <fullName evidence="2">Uncharacterized protein</fullName>
    </submittedName>
</protein>
<evidence type="ECO:0000313" key="2">
    <source>
        <dbReference type="EMBL" id="MFC4062773.1"/>
    </source>
</evidence>
<reference evidence="3" key="1">
    <citation type="journal article" date="2019" name="Int. J. Syst. Evol. Microbiol.">
        <title>The Global Catalogue of Microorganisms (GCM) 10K type strain sequencing project: providing services to taxonomists for standard genome sequencing and annotation.</title>
        <authorList>
            <consortium name="The Broad Institute Genomics Platform"/>
            <consortium name="The Broad Institute Genome Sequencing Center for Infectious Disease"/>
            <person name="Wu L."/>
            <person name="Ma J."/>
        </authorList>
    </citation>
    <scope>NUCLEOTIDE SEQUENCE [LARGE SCALE GENOMIC DNA]</scope>
    <source>
        <strain evidence="3">TBRC 4489</strain>
    </source>
</reference>
<accession>A0ABV8IJY1</accession>
<feature type="region of interest" description="Disordered" evidence="1">
    <location>
        <begin position="1"/>
        <end position="20"/>
    </location>
</feature>
<feature type="compositionally biased region" description="Low complexity" evidence="1">
    <location>
        <begin position="394"/>
        <end position="405"/>
    </location>
</feature>
<evidence type="ECO:0000313" key="3">
    <source>
        <dbReference type="Proteomes" id="UP001595850"/>
    </source>
</evidence>
<evidence type="ECO:0000256" key="1">
    <source>
        <dbReference type="SAM" id="MobiDB-lite"/>
    </source>
</evidence>
<proteinExistence type="predicted"/>
<feature type="compositionally biased region" description="Basic residues" evidence="1">
    <location>
        <begin position="1"/>
        <end position="11"/>
    </location>
</feature>
<feature type="compositionally biased region" description="Pro residues" evidence="1">
    <location>
        <begin position="406"/>
        <end position="415"/>
    </location>
</feature>
<gene>
    <name evidence="2" type="ORF">ACFOWE_31165</name>
</gene>
<dbReference type="RefSeq" id="WP_377294192.1">
    <property type="nucleotide sequence ID" value="NZ_JBHSBM010000059.1"/>
</dbReference>
<organism evidence="2 3">
    <name type="scientific">Planomonospora corallina</name>
    <dbReference type="NCBI Taxonomy" id="1806052"/>
    <lineage>
        <taxon>Bacteria</taxon>
        <taxon>Bacillati</taxon>
        <taxon>Actinomycetota</taxon>
        <taxon>Actinomycetes</taxon>
        <taxon>Streptosporangiales</taxon>
        <taxon>Streptosporangiaceae</taxon>
        <taxon>Planomonospora</taxon>
    </lineage>
</organism>